<proteinExistence type="predicted"/>
<accession>A0ABQ9XV25</accession>
<dbReference type="Proteomes" id="UP001281761">
    <property type="component" value="Unassembled WGS sequence"/>
</dbReference>
<name>A0ABQ9XV25_9EUKA</name>
<evidence type="ECO:0000313" key="1">
    <source>
        <dbReference type="EMBL" id="KAK2955334.1"/>
    </source>
</evidence>
<comment type="caution">
    <text evidence="1">The sequence shown here is derived from an EMBL/GenBank/DDBJ whole genome shotgun (WGS) entry which is preliminary data.</text>
</comment>
<organism evidence="1 2">
    <name type="scientific">Blattamonas nauphoetae</name>
    <dbReference type="NCBI Taxonomy" id="2049346"/>
    <lineage>
        <taxon>Eukaryota</taxon>
        <taxon>Metamonada</taxon>
        <taxon>Preaxostyla</taxon>
        <taxon>Oxymonadida</taxon>
        <taxon>Blattamonas</taxon>
    </lineage>
</organism>
<keyword evidence="2" id="KW-1185">Reference proteome</keyword>
<gene>
    <name evidence="1" type="ORF">BLNAU_9725</name>
</gene>
<sequence>MAEELTSSLDLATKGETQHELLFGTLDRTNELGWVETFERIIAKLSEGRRLPEFGLETFLCFLLNRPKDVKPVFRSDGTFSLKKNTKIVSSKPLPSTILCSLLTHARPDQAASILAAFDLLESESDDEDLAMNLKCGLFSNVFDALTPSKLPFTSEFIPLHTQLVDVMLKKLDRIQKYAESKEHDQVRSEQDKICLSFLNRTKYYIVHLSLHPFAFVPHSYNNFILDFLTKFFRPERNNSVTKPFREKMRKAMNAAALTSPSPPFILTSELVCRLTNKKIMNVVDRIVALLESDSPIDDDTILRICAFHSNQLKCVYLPELFRKAGRSTELYFHTFRRLLSLPTDNFQLRPIKCLLCQKPHTLQPTLDEWDDVDLATVGVVLRSIDEDRLSFDHPLSQLNQQLLDFSAEILPQISHCATRLTPSQLERLLTPSIDLLSRSYLFSGSTIGEFIRKREGVFIEINRLCEQRVIVQCLSRIGFFSRVVDGLLDNRTSNSSECFLTLVLRDAHISENAGADRRNQIRRALPVFLEEGWQDALNVVLIDNTIQDRVNNPNSGIMGMMQFQGANVSSRIDWPNVHPHIPFIHVRHHREETTFSSLYFGSYR</sequence>
<evidence type="ECO:0000313" key="2">
    <source>
        <dbReference type="Proteomes" id="UP001281761"/>
    </source>
</evidence>
<protein>
    <submittedName>
        <fullName evidence="1">Uncharacterized protein</fullName>
    </submittedName>
</protein>
<reference evidence="1 2" key="1">
    <citation type="journal article" date="2022" name="bioRxiv">
        <title>Genomics of Preaxostyla Flagellates Illuminates Evolutionary Transitions and the Path Towards Mitochondrial Loss.</title>
        <authorList>
            <person name="Novak L.V.F."/>
            <person name="Treitli S.C."/>
            <person name="Pyrih J."/>
            <person name="Halakuc P."/>
            <person name="Pipaliya S.V."/>
            <person name="Vacek V."/>
            <person name="Brzon O."/>
            <person name="Soukal P."/>
            <person name="Eme L."/>
            <person name="Dacks J.B."/>
            <person name="Karnkowska A."/>
            <person name="Elias M."/>
            <person name="Hampl V."/>
        </authorList>
    </citation>
    <scope>NUCLEOTIDE SEQUENCE [LARGE SCALE GENOMIC DNA]</scope>
    <source>
        <strain evidence="1">NAU3</strain>
        <tissue evidence="1">Gut</tissue>
    </source>
</reference>
<dbReference type="EMBL" id="JARBJD010000068">
    <property type="protein sequence ID" value="KAK2955334.1"/>
    <property type="molecule type" value="Genomic_DNA"/>
</dbReference>